<protein>
    <submittedName>
        <fullName evidence="1">Uncharacterized protein</fullName>
    </submittedName>
</protein>
<organism evidence="1 2">
    <name type="scientific">Clostridium aciditolerans</name>
    <dbReference type="NCBI Taxonomy" id="339861"/>
    <lineage>
        <taxon>Bacteria</taxon>
        <taxon>Bacillati</taxon>
        <taxon>Bacillota</taxon>
        <taxon>Clostridia</taxon>
        <taxon>Eubacteriales</taxon>
        <taxon>Clostridiaceae</taxon>
        <taxon>Clostridium</taxon>
    </lineage>
</organism>
<evidence type="ECO:0000313" key="1">
    <source>
        <dbReference type="EMBL" id="MBI6871799.1"/>
    </source>
</evidence>
<evidence type="ECO:0000313" key="2">
    <source>
        <dbReference type="Proteomes" id="UP000622687"/>
    </source>
</evidence>
<reference evidence="1" key="1">
    <citation type="submission" date="2020-12" db="EMBL/GenBank/DDBJ databases">
        <title>Clostridium thailandense sp. nov., a novel acetogenic bacterium isolated from peat land soil in Thailand.</title>
        <authorList>
            <person name="Chaikitkaew S."/>
            <person name="Birkeland N.K."/>
        </authorList>
    </citation>
    <scope>NUCLEOTIDE SEQUENCE</scope>
    <source>
        <strain evidence="1">DSM 17425</strain>
    </source>
</reference>
<proteinExistence type="predicted"/>
<accession>A0A934M069</accession>
<dbReference type="AlphaFoldDB" id="A0A934M069"/>
<keyword evidence="2" id="KW-1185">Reference proteome</keyword>
<dbReference type="RefSeq" id="WP_211141230.1">
    <property type="nucleotide sequence ID" value="NZ_JAEEGB010000004.1"/>
</dbReference>
<sequence>MDLSIEEAYKAMVSFLEKYYERTNSDEIGGLLSDMILIEQQSTADPAIWHDWLDCINQIKNTD</sequence>
<dbReference type="EMBL" id="JAEEGB010000004">
    <property type="protein sequence ID" value="MBI6871799.1"/>
    <property type="molecule type" value="Genomic_DNA"/>
</dbReference>
<gene>
    <name evidence="1" type="ORF">I6U51_03645</name>
</gene>
<dbReference type="Proteomes" id="UP000622687">
    <property type="component" value="Unassembled WGS sequence"/>
</dbReference>
<comment type="caution">
    <text evidence="1">The sequence shown here is derived from an EMBL/GenBank/DDBJ whole genome shotgun (WGS) entry which is preliminary data.</text>
</comment>
<name>A0A934M069_9CLOT</name>